<dbReference type="GO" id="GO:0030288">
    <property type="term" value="C:outer membrane-bounded periplasmic space"/>
    <property type="evidence" value="ECO:0007669"/>
    <property type="project" value="TreeGrafter"/>
</dbReference>
<dbReference type="GO" id="GO:0006508">
    <property type="term" value="P:proteolysis"/>
    <property type="evidence" value="ECO:0007669"/>
    <property type="project" value="UniProtKB-KW"/>
</dbReference>
<gene>
    <name evidence="7" type="ORF">A3J68_00790</name>
</gene>
<evidence type="ECO:0000256" key="1">
    <source>
        <dbReference type="ARBA" id="ARBA00009179"/>
    </source>
</evidence>
<keyword evidence="4 5" id="KW-0720">Serine protease</keyword>
<proteinExistence type="inferred from homology"/>
<evidence type="ECO:0000259" key="6">
    <source>
        <dbReference type="PROSITE" id="PS50106"/>
    </source>
</evidence>
<dbReference type="CDD" id="cd07560">
    <property type="entry name" value="Peptidase_S41_CPP"/>
    <property type="match status" value="1"/>
</dbReference>
<dbReference type="Pfam" id="PF22694">
    <property type="entry name" value="CtpB_N-like"/>
    <property type="match status" value="1"/>
</dbReference>
<dbReference type="Gene3D" id="2.30.42.10">
    <property type="match status" value="1"/>
</dbReference>
<evidence type="ECO:0000256" key="2">
    <source>
        <dbReference type="ARBA" id="ARBA00022670"/>
    </source>
</evidence>
<protein>
    <recommendedName>
        <fullName evidence="6">PDZ domain-containing protein</fullName>
    </recommendedName>
</protein>
<dbReference type="SMART" id="SM00245">
    <property type="entry name" value="TSPc"/>
    <property type="match status" value="1"/>
</dbReference>
<keyword evidence="3 5" id="KW-0378">Hydrolase</keyword>
<dbReference type="EMBL" id="MHTY01000012">
    <property type="protein sequence ID" value="OHA68890.1"/>
    <property type="molecule type" value="Genomic_DNA"/>
</dbReference>
<sequence length="376" mass="41287">MGKNQARIVPIEGVANLEAGKPALVDFSLFWEAWSKVTEKFAKRDSLDYQAMVHGAISGMVESLGDVYTVFMDPEEAKKFQDDISGFFEGVGMEIGIRDKQLQVIAPLEGTPAKAAGLRPGDKILRINDISTDGMSVERAVTLIRGPRGTKVTLTILRDAWDEPRDFELQRAVISVPSLKWEMKEGNIAHIKIFQFSEKAGRDFRKAASEIRSQGVQKIVLDVRGNPGGFLQVSEDIAGFFLKAGQTVVIEDFGSGAEQIKHEAEGNAVFSETPMVVLMNEGSASASEILAGALRDNRGILLIGKKSFGKGSVQELEQLRDNSFLKVTVANWLTPLGSFITDKGLEPDIEVELTDEDFESEKDPQLDKALEILKKL</sequence>
<accession>A0A1G2R7S9</accession>
<dbReference type="Gene3D" id="3.30.750.44">
    <property type="match status" value="1"/>
</dbReference>
<dbReference type="InterPro" id="IPR001478">
    <property type="entry name" value="PDZ"/>
</dbReference>
<dbReference type="InterPro" id="IPR005151">
    <property type="entry name" value="Tail-specific_protease"/>
</dbReference>
<name>A0A1G2R7S9_9BACT</name>
<dbReference type="GO" id="GO:0004175">
    <property type="term" value="F:endopeptidase activity"/>
    <property type="evidence" value="ECO:0007669"/>
    <property type="project" value="TreeGrafter"/>
</dbReference>
<comment type="caution">
    <text evidence="7">The sequence shown here is derived from an EMBL/GenBank/DDBJ whole genome shotgun (WGS) entry which is preliminary data.</text>
</comment>
<dbReference type="InterPro" id="IPR029045">
    <property type="entry name" value="ClpP/crotonase-like_dom_sf"/>
</dbReference>
<keyword evidence="2 5" id="KW-0645">Protease</keyword>
<organism evidence="7 8">
    <name type="scientific">Candidatus Wildermuthbacteria bacterium RIFCSPHIGHO2_02_FULL_48_16</name>
    <dbReference type="NCBI Taxonomy" id="1802453"/>
    <lineage>
        <taxon>Bacteria</taxon>
        <taxon>Candidatus Wildermuthiibacteriota</taxon>
    </lineage>
</organism>
<evidence type="ECO:0000256" key="3">
    <source>
        <dbReference type="ARBA" id="ARBA00022801"/>
    </source>
</evidence>
<dbReference type="NCBIfam" id="TIGR00225">
    <property type="entry name" value="prc"/>
    <property type="match status" value="1"/>
</dbReference>
<reference evidence="7 8" key="1">
    <citation type="journal article" date="2016" name="Nat. Commun.">
        <title>Thousands of microbial genomes shed light on interconnected biogeochemical processes in an aquifer system.</title>
        <authorList>
            <person name="Anantharaman K."/>
            <person name="Brown C.T."/>
            <person name="Hug L.A."/>
            <person name="Sharon I."/>
            <person name="Castelle C.J."/>
            <person name="Probst A.J."/>
            <person name="Thomas B.C."/>
            <person name="Singh A."/>
            <person name="Wilkins M.J."/>
            <person name="Karaoz U."/>
            <person name="Brodie E.L."/>
            <person name="Williams K.H."/>
            <person name="Hubbard S.S."/>
            <person name="Banfield J.F."/>
        </authorList>
    </citation>
    <scope>NUCLEOTIDE SEQUENCE [LARGE SCALE GENOMIC DNA]</scope>
</reference>
<evidence type="ECO:0000256" key="4">
    <source>
        <dbReference type="ARBA" id="ARBA00022825"/>
    </source>
</evidence>
<dbReference type="Pfam" id="PF03572">
    <property type="entry name" value="Peptidase_S41"/>
    <property type="match status" value="1"/>
</dbReference>
<dbReference type="CDD" id="cd06782">
    <property type="entry name" value="cpPDZ_CPP-like"/>
    <property type="match status" value="1"/>
</dbReference>
<dbReference type="InterPro" id="IPR055210">
    <property type="entry name" value="CtpA/B_N"/>
</dbReference>
<dbReference type="PROSITE" id="PS50106">
    <property type="entry name" value="PDZ"/>
    <property type="match status" value="1"/>
</dbReference>
<dbReference type="FunFam" id="2.30.42.10:FF:000063">
    <property type="entry name" value="Peptidase, S41 family"/>
    <property type="match status" value="1"/>
</dbReference>
<dbReference type="Gene3D" id="3.90.226.10">
    <property type="entry name" value="2-enoyl-CoA Hydratase, Chain A, domain 1"/>
    <property type="match status" value="1"/>
</dbReference>
<evidence type="ECO:0000256" key="5">
    <source>
        <dbReference type="RuleBase" id="RU004404"/>
    </source>
</evidence>
<dbReference type="SUPFAM" id="SSF52096">
    <property type="entry name" value="ClpP/crotonase"/>
    <property type="match status" value="1"/>
</dbReference>
<dbReference type="GO" id="GO:0007165">
    <property type="term" value="P:signal transduction"/>
    <property type="evidence" value="ECO:0007669"/>
    <property type="project" value="TreeGrafter"/>
</dbReference>
<dbReference type="SMART" id="SM00228">
    <property type="entry name" value="PDZ"/>
    <property type="match status" value="1"/>
</dbReference>
<dbReference type="PANTHER" id="PTHR32060">
    <property type="entry name" value="TAIL-SPECIFIC PROTEASE"/>
    <property type="match status" value="1"/>
</dbReference>
<dbReference type="Proteomes" id="UP000178529">
    <property type="component" value="Unassembled WGS sequence"/>
</dbReference>
<feature type="domain" description="PDZ" evidence="6">
    <location>
        <begin position="77"/>
        <end position="145"/>
    </location>
</feature>
<dbReference type="AlphaFoldDB" id="A0A1G2R7S9"/>
<dbReference type="SUPFAM" id="SSF50156">
    <property type="entry name" value="PDZ domain-like"/>
    <property type="match status" value="1"/>
</dbReference>
<dbReference type="GO" id="GO:0008236">
    <property type="term" value="F:serine-type peptidase activity"/>
    <property type="evidence" value="ECO:0007669"/>
    <property type="project" value="UniProtKB-KW"/>
</dbReference>
<comment type="similarity">
    <text evidence="1 5">Belongs to the peptidase S41A family.</text>
</comment>
<evidence type="ECO:0000313" key="7">
    <source>
        <dbReference type="EMBL" id="OHA68890.1"/>
    </source>
</evidence>
<dbReference type="InterPro" id="IPR036034">
    <property type="entry name" value="PDZ_sf"/>
</dbReference>
<dbReference type="InterPro" id="IPR004447">
    <property type="entry name" value="Peptidase_S41A"/>
</dbReference>
<dbReference type="PANTHER" id="PTHR32060:SF30">
    <property type="entry name" value="CARBOXY-TERMINAL PROCESSING PROTEASE CTPA"/>
    <property type="match status" value="1"/>
</dbReference>
<dbReference type="Pfam" id="PF00595">
    <property type="entry name" value="PDZ"/>
    <property type="match status" value="1"/>
</dbReference>
<evidence type="ECO:0000313" key="8">
    <source>
        <dbReference type="Proteomes" id="UP000178529"/>
    </source>
</evidence>